<name>A0AAW4PNE1_9EURY</name>
<dbReference type="InterPro" id="IPR050289">
    <property type="entry name" value="TorD/DmsD_chaperones"/>
</dbReference>
<evidence type="ECO:0000313" key="3">
    <source>
        <dbReference type="Proteomes" id="UP001430377"/>
    </source>
</evidence>
<dbReference type="EMBL" id="RKLR01000001">
    <property type="protein sequence ID" value="MBX0322209.1"/>
    <property type="molecule type" value="Genomic_DNA"/>
</dbReference>
<dbReference type="RefSeq" id="WP_220617181.1">
    <property type="nucleotide sequence ID" value="NZ_RKLR01000001.1"/>
</dbReference>
<evidence type="ECO:0000313" key="2">
    <source>
        <dbReference type="EMBL" id="MBX0322209.1"/>
    </source>
</evidence>
<dbReference type="InterPro" id="IPR036411">
    <property type="entry name" value="TorD-like_sf"/>
</dbReference>
<gene>
    <name evidence="2" type="ORF">EGH21_04085</name>
</gene>
<dbReference type="Pfam" id="PF02613">
    <property type="entry name" value="Nitrate_red_del"/>
    <property type="match status" value="1"/>
</dbReference>
<reference evidence="2 3" key="1">
    <citation type="submission" date="2021-06" db="EMBL/GenBank/DDBJ databases">
        <title>Halomicroarcula sp. a new haloarchaeum isolated from saline soil.</title>
        <authorList>
            <person name="Duran-Viseras A."/>
            <person name="Sanchez-Porro C."/>
            <person name="Ventosa A."/>
        </authorList>
    </citation>
    <scope>NUCLEOTIDE SEQUENCE [LARGE SCALE GENOMIC DNA]</scope>
    <source>
        <strain evidence="2 3">F13</strain>
    </source>
</reference>
<accession>A0AAW4PNE1</accession>
<dbReference type="InterPro" id="IPR020945">
    <property type="entry name" value="DMSO/NO3_reduct_chaperone"/>
</dbReference>
<dbReference type="AlphaFoldDB" id="A0AAW4PNE1"/>
<sequence>MNETAVYEARIELIDFVIEVFWDTPGEAFVERLLGGEVQLPDESVNAPMDEGFEVLEDWLDEQAGRDPVVVQKELEREYTDLLVGPRPPVLPHETHYRDDTEFIGEGLAEVEASYGAAGWSSPEEYPEEDDFVAVEMAFLRYLVDAQRSGREETVGFERVFLDEHLTVWVDDFVEEMREEADGGLFLAAALVCQGLVEFENDIVGQLG</sequence>
<proteinExistence type="predicted"/>
<dbReference type="PANTHER" id="PTHR34227">
    <property type="entry name" value="CHAPERONE PROTEIN YCDY"/>
    <property type="match status" value="1"/>
</dbReference>
<dbReference type="PANTHER" id="PTHR34227:SF1">
    <property type="entry name" value="DIMETHYL SULFOXIDE REDUCTASE CHAPERONE-RELATED"/>
    <property type="match status" value="1"/>
</dbReference>
<protein>
    <submittedName>
        <fullName evidence="2">Molecular chaperone TorD family protein</fullName>
    </submittedName>
</protein>
<keyword evidence="1" id="KW-0143">Chaperone</keyword>
<comment type="caution">
    <text evidence="2">The sequence shown here is derived from an EMBL/GenBank/DDBJ whole genome shotgun (WGS) entry which is preliminary data.</text>
</comment>
<evidence type="ECO:0000256" key="1">
    <source>
        <dbReference type="ARBA" id="ARBA00023186"/>
    </source>
</evidence>
<dbReference type="SUPFAM" id="SSF89155">
    <property type="entry name" value="TorD-like"/>
    <property type="match status" value="1"/>
</dbReference>
<dbReference type="Proteomes" id="UP001430377">
    <property type="component" value="Unassembled WGS sequence"/>
</dbReference>
<keyword evidence="3" id="KW-1185">Reference proteome</keyword>
<dbReference type="Gene3D" id="1.10.3480.10">
    <property type="entry name" value="TorD-like"/>
    <property type="match status" value="1"/>
</dbReference>
<organism evidence="2 3">
    <name type="scientific">Haloarcula rubra</name>
    <dbReference type="NCBI Taxonomy" id="2487747"/>
    <lineage>
        <taxon>Archaea</taxon>
        <taxon>Methanobacteriati</taxon>
        <taxon>Methanobacteriota</taxon>
        <taxon>Stenosarchaea group</taxon>
        <taxon>Halobacteria</taxon>
        <taxon>Halobacteriales</taxon>
        <taxon>Haloarculaceae</taxon>
        <taxon>Haloarcula</taxon>
    </lineage>
</organism>